<dbReference type="EMBL" id="CAUYUJ010015997">
    <property type="protein sequence ID" value="CAK0860638.1"/>
    <property type="molecule type" value="Genomic_DNA"/>
</dbReference>
<comment type="subcellular location">
    <subcellularLocation>
        <location evidence="1">Membrane</location>
    </subcellularLocation>
</comment>
<evidence type="ECO:0000256" key="1">
    <source>
        <dbReference type="ARBA" id="ARBA00004370"/>
    </source>
</evidence>
<keyword evidence="3" id="KW-0812">Transmembrane</keyword>
<dbReference type="InterPro" id="IPR002048">
    <property type="entry name" value="EF_hand_dom"/>
</dbReference>
<dbReference type="InterPro" id="IPR036909">
    <property type="entry name" value="Cyt_c-like_dom_sf"/>
</dbReference>
<evidence type="ECO:0000313" key="11">
    <source>
        <dbReference type="EMBL" id="CAK0860638.1"/>
    </source>
</evidence>
<keyword evidence="8" id="KW-0472">Membrane</keyword>
<feature type="domain" description="EF-hand" evidence="10">
    <location>
        <begin position="356"/>
        <end position="391"/>
    </location>
</feature>
<dbReference type="PROSITE" id="PS00018">
    <property type="entry name" value="EF_HAND_1"/>
    <property type="match status" value="1"/>
</dbReference>
<keyword evidence="4" id="KW-0479">Metal-binding</keyword>
<evidence type="ECO:0000256" key="9">
    <source>
        <dbReference type="SAM" id="MobiDB-lite"/>
    </source>
</evidence>
<dbReference type="PANTHER" id="PTHR10266">
    <property type="entry name" value="CYTOCHROME C1"/>
    <property type="match status" value="1"/>
</dbReference>
<organism evidence="11 12">
    <name type="scientific">Prorocentrum cordatum</name>
    <dbReference type="NCBI Taxonomy" id="2364126"/>
    <lineage>
        <taxon>Eukaryota</taxon>
        <taxon>Sar</taxon>
        <taxon>Alveolata</taxon>
        <taxon>Dinophyceae</taxon>
        <taxon>Prorocentrales</taxon>
        <taxon>Prorocentraceae</taxon>
        <taxon>Prorocentrum</taxon>
    </lineage>
</organism>
<feature type="domain" description="EF-hand" evidence="10">
    <location>
        <begin position="404"/>
        <end position="439"/>
    </location>
</feature>
<dbReference type="PROSITE" id="PS50222">
    <property type="entry name" value="EF_HAND_2"/>
    <property type="match status" value="2"/>
</dbReference>
<proteinExistence type="predicted"/>
<dbReference type="PANTHER" id="PTHR10266:SF3">
    <property type="entry name" value="CYTOCHROME C1, HEME PROTEIN, MITOCHONDRIAL"/>
    <property type="match status" value="1"/>
</dbReference>
<dbReference type="SMART" id="SM00054">
    <property type="entry name" value="EFh"/>
    <property type="match status" value="2"/>
</dbReference>
<evidence type="ECO:0000256" key="4">
    <source>
        <dbReference type="ARBA" id="ARBA00022723"/>
    </source>
</evidence>
<evidence type="ECO:0000259" key="10">
    <source>
        <dbReference type="PROSITE" id="PS50222"/>
    </source>
</evidence>
<dbReference type="CDD" id="cd00051">
    <property type="entry name" value="EFh"/>
    <property type="match status" value="1"/>
</dbReference>
<comment type="caution">
    <text evidence="11">The sequence shown here is derived from an EMBL/GenBank/DDBJ whole genome shotgun (WGS) entry which is preliminary data.</text>
</comment>
<dbReference type="Proteomes" id="UP001189429">
    <property type="component" value="Unassembled WGS sequence"/>
</dbReference>
<dbReference type="Pfam" id="PF02167">
    <property type="entry name" value="Cytochrom_C1"/>
    <property type="match status" value="1"/>
</dbReference>
<dbReference type="InterPro" id="IPR011992">
    <property type="entry name" value="EF-hand-dom_pair"/>
</dbReference>
<keyword evidence="12" id="KW-1185">Reference proteome</keyword>
<evidence type="ECO:0000256" key="5">
    <source>
        <dbReference type="ARBA" id="ARBA00022837"/>
    </source>
</evidence>
<evidence type="ECO:0000256" key="2">
    <source>
        <dbReference type="ARBA" id="ARBA00022617"/>
    </source>
</evidence>
<dbReference type="SUPFAM" id="SSF47473">
    <property type="entry name" value="EF-hand"/>
    <property type="match status" value="1"/>
</dbReference>
<evidence type="ECO:0000256" key="3">
    <source>
        <dbReference type="ARBA" id="ARBA00022692"/>
    </source>
</evidence>
<dbReference type="Gene3D" id="1.10.760.10">
    <property type="entry name" value="Cytochrome c-like domain"/>
    <property type="match status" value="1"/>
</dbReference>
<keyword evidence="7" id="KW-0408">Iron</keyword>
<reference evidence="11" key="1">
    <citation type="submission" date="2023-10" db="EMBL/GenBank/DDBJ databases">
        <authorList>
            <person name="Chen Y."/>
            <person name="Shah S."/>
            <person name="Dougan E. K."/>
            <person name="Thang M."/>
            <person name="Chan C."/>
        </authorList>
    </citation>
    <scope>NUCLEOTIDE SEQUENCE [LARGE SCALE GENOMIC DNA]</scope>
</reference>
<keyword evidence="2" id="KW-0349">Heme</keyword>
<dbReference type="InterPro" id="IPR002326">
    <property type="entry name" value="Cyt_c1"/>
</dbReference>
<dbReference type="InterPro" id="IPR018247">
    <property type="entry name" value="EF_Hand_1_Ca_BS"/>
</dbReference>
<sequence length="527" mass="56510">MNEGGTNGRRARGWCVGRGPPAAKDKDPPHPPRYPFWVKSIFHANEIPSVRRGYEVYRQVCATCHSMKQLHFRHLVNQVLPEKRMKEIAASFDVVDGPNDEGEMFTRPGILVDAFPSPYPNEEAARYANGGALPPDLSVYTTAKHEGLDYIFALLMGYRDPPAGIPCRDGLYYNIYYPGGLIAMPPPIHADGLVDYEDGTPATKSQMCKDVVNFLCWASEPGHDDRKLMGLKAMSACMAGGSAPRGTLVQRGSPWVNPARWAAWVPRRGSFRLVCGPRGAIPMESAPVAAWSPRRQGAHAAALAAAFAAGALAQRGLRGGAGAAVRGAASRQVDRAVGVEVLPGGVNLARQALCALVREQCVAVFHEVDYDGSGTLDSAEVHVAVLLVYGRLNQMLGRGALPVPSTRQVKAMLAEADRDGDALLDLNEFRELFARRFMRQIAARAAAHFAVRRALVPVVGLLLGARLGEASREAELQGLGGTARKVARSVGSAVAPAVGIQASAQVARWLRLEAALQRLLAPGEGSP</sequence>
<evidence type="ECO:0000256" key="6">
    <source>
        <dbReference type="ARBA" id="ARBA00022989"/>
    </source>
</evidence>
<dbReference type="PRINTS" id="PR00603">
    <property type="entry name" value="CYTOCHROMEC1"/>
</dbReference>
<protein>
    <recommendedName>
        <fullName evidence="10">EF-hand domain-containing protein</fullName>
    </recommendedName>
</protein>
<keyword evidence="6" id="KW-1133">Transmembrane helix</keyword>
<evidence type="ECO:0000256" key="7">
    <source>
        <dbReference type="ARBA" id="ARBA00023004"/>
    </source>
</evidence>
<dbReference type="Gene3D" id="1.10.238.10">
    <property type="entry name" value="EF-hand"/>
    <property type="match status" value="1"/>
</dbReference>
<feature type="region of interest" description="Disordered" evidence="9">
    <location>
        <begin position="1"/>
        <end position="30"/>
    </location>
</feature>
<name>A0ABN9ULA0_9DINO</name>
<evidence type="ECO:0000256" key="8">
    <source>
        <dbReference type="ARBA" id="ARBA00023136"/>
    </source>
</evidence>
<dbReference type="SUPFAM" id="SSF46626">
    <property type="entry name" value="Cytochrome c"/>
    <property type="match status" value="1"/>
</dbReference>
<evidence type="ECO:0000313" key="12">
    <source>
        <dbReference type="Proteomes" id="UP001189429"/>
    </source>
</evidence>
<accession>A0ABN9ULA0</accession>
<keyword evidence="5" id="KW-0106">Calcium</keyword>
<gene>
    <name evidence="11" type="ORF">PCOR1329_LOCUS49542</name>
</gene>